<dbReference type="SUPFAM" id="SSF51735">
    <property type="entry name" value="NAD(P)-binding Rossmann-fold domains"/>
    <property type="match status" value="1"/>
</dbReference>
<accession>D9WQV9</accession>
<dbReference type="Gene3D" id="3.40.50.720">
    <property type="entry name" value="NAD(P)-binding Rossmann-like Domain"/>
    <property type="match status" value="1"/>
</dbReference>
<organism evidence="5 6">
    <name type="scientific">Streptomyces himastatinicus ATCC 53653</name>
    <dbReference type="NCBI Taxonomy" id="457427"/>
    <lineage>
        <taxon>Bacteria</taxon>
        <taxon>Bacillati</taxon>
        <taxon>Actinomycetota</taxon>
        <taxon>Actinomycetes</taxon>
        <taxon>Kitasatosporales</taxon>
        <taxon>Streptomycetaceae</taxon>
        <taxon>Streptomyces</taxon>
        <taxon>Streptomyces violaceusniger group</taxon>
    </lineage>
</organism>
<evidence type="ECO:0000259" key="3">
    <source>
        <dbReference type="Pfam" id="PF01408"/>
    </source>
</evidence>
<dbReference type="GO" id="GO:0016491">
    <property type="term" value="F:oxidoreductase activity"/>
    <property type="evidence" value="ECO:0007669"/>
    <property type="project" value="UniProtKB-KW"/>
</dbReference>
<dbReference type="PANTHER" id="PTHR22604:SF105">
    <property type="entry name" value="TRANS-1,2-DIHYDROBENZENE-1,2-DIOL DEHYDROGENASE"/>
    <property type="match status" value="1"/>
</dbReference>
<dbReference type="SUPFAM" id="SSF55347">
    <property type="entry name" value="Glyceraldehyde-3-phosphate dehydrogenase-like, C-terminal domain"/>
    <property type="match status" value="1"/>
</dbReference>
<dbReference type="Gene3D" id="3.30.360.10">
    <property type="entry name" value="Dihydrodipicolinate Reductase, domain 2"/>
    <property type="match status" value="1"/>
</dbReference>
<dbReference type="STRING" id="457427.SSOG_01648"/>
<evidence type="ECO:0000313" key="5">
    <source>
        <dbReference type="EMBL" id="EFL21936.1"/>
    </source>
</evidence>
<feature type="domain" description="GFO/IDH/MocA-like oxidoreductase" evidence="4">
    <location>
        <begin position="137"/>
        <end position="253"/>
    </location>
</feature>
<reference evidence="5 6" key="1">
    <citation type="submission" date="2009-02" db="EMBL/GenBank/DDBJ databases">
        <title>Annotation of Streptomyces hygroscopicus strain ATCC 53653.</title>
        <authorList>
            <consortium name="The Broad Institute Genome Sequencing Platform"/>
            <consortium name="Broad Institute Microbial Sequencing Center"/>
            <person name="Fischbach M."/>
            <person name="Godfrey P."/>
            <person name="Ward D."/>
            <person name="Young S."/>
            <person name="Zeng Q."/>
            <person name="Koehrsen M."/>
            <person name="Alvarado L."/>
            <person name="Berlin A.M."/>
            <person name="Bochicchio J."/>
            <person name="Borenstein D."/>
            <person name="Chapman S.B."/>
            <person name="Chen Z."/>
            <person name="Engels R."/>
            <person name="Freedman E."/>
            <person name="Gellesch M."/>
            <person name="Goldberg J."/>
            <person name="Griggs A."/>
            <person name="Gujja S."/>
            <person name="Heilman E.R."/>
            <person name="Heiman D.I."/>
            <person name="Hepburn T.A."/>
            <person name="Howarth C."/>
            <person name="Jen D."/>
            <person name="Larson L."/>
            <person name="Lewis B."/>
            <person name="Mehta T."/>
            <person name="Park D."/>
            <person name="Pearson M."/>
            <person name="Richards J."/>
            <person name="Roberts A."/>
            <person name="Saif S."/>
            <person name="Shea T.D."/>
            <person name="Shenoy N."/>
            <person name="Sisk P."/>
            <person name="Stolte C."/>
            <person name="Sykes S.N."/>
            <person name="Thomson T."/>
            <person name="Walk T."/>
            <person name="White J."/>
            <person name="Yandava C."/>
            <person name="Straight P."/>
            <person name="Clardy J."/>
            <person name="Hung D."/>
            <person name="Kolter R."/>
            <person name="Mekalanos J."/>
            <person name="Walker S."/>
            <person name="Walsh C.T."/>
            <person name="Wieland-Brown L.C."/>
            <person name="Haas B."/>
            <person name="Nusbaum C."/>
            <person name="Birren B."/>
        </authorList>
    </citation>
    <scope>NUCLEOTIDE SEQUENCE [LARGE SCALE GENOMIC DNA]</scope>
    <source>
        <strain evidence="5 6">ATCC 53653</strain>
    </source>
</reference>
<gene>
    <name evidence="5" type="ORF">SSOG_01648</name>
</gene>
<dbReference type="InterPro" id="IPR050984">
    <property type="entry name" value="Gfo/Idh/MocA_domain"/>
</dbReference>
<keyword evidence="2" id="KW-0560">Oxidoreductase</keyword>
<dbReference type="InterPro" id="IPR055170">
    <property type="entry name" value="GFO_IDH_MocA-like_dom"/>
</dbReference>
<dbReference type="GO" id="GO:0000166">
    <property type="term" value="F:nucleotide binding"/>
    <property type="evidence" value="ECO:0007669"/>
    <property type="project" value="InterPro"/>
</dbReference>
<evidence type="ECO:0000256" key="1">
    <source>
        <dbReference type="ARBA" id="ARBA00010928"/>
    </source>
</evidence>
<dbReference type="Proteomes" id="UP000003963">
    <property type="component" value="Unassembled WGS sequence"/>
</dbReference>
<feature type="domain" description="Gfo/Idh/MocA-like oxidoreductase N-terminal" evidence="3">
    <location>
        <begin position="10"/>
        <end position="126"/>
    </location>
</feature>
<dbReference type="HOGENOM" id="CLU_023194_5_0_11"/>
<evidence type="ECO:0000256" key="2">
    <source>
        <dbReference type="ARBA" id="ARBA00023002"/>
    </source>
</evidence>
<dbReference type="Pfam" id="PF01408">
    <property type="entry name" value="GFO_IDH_MocA"/>
    <property type="match status" value="1"/>
</dbReference>
<protein>
    <submittedName>
        <fullName evidence="5">Probable NDP-hexose-3-ketoreductase</fullName>
    </submittedName>
</protein>
<comment type="similarity">
    <text evidence="1">Belongs to the Gfo/Idh/MocA family.</text>
</comment>
<proteinExistence type="inferred from homology"/>
<dbReference type="InterPro" id="IPR036291">
    <property type="entry name" value="NAD(P)-bd_dom_sf"/>
</dbReference>
<evidence type="ECO:0000259" key="4">
    <source>
        <dbReference type="Pfam" id="PF22725"/>
    </source>
</evidence>
<name>D9WQV9_9ACTN</name>
<keyword evidence="6" id="KW-1185">Reference proteome</keyword>
<dbReference type="RefSeq" id="WP_009713757.1">
    <property type="nucleotide sequence ID" value="NZ_GG657754.1"/>
</dbReference>
<dbReference type="AlphaFoldDB" id="D9WQV9"/>
<evidence type="ECO:0000313" key="6">
    <source>
        <dbReference type="Proteomes" id="UP000003963"/>
    </source>
</evidence>
<dbReference type="InterPro" id="IPR000683">
    <property type="entry name" value="Gfo/Idh/MocA-like_OxRdtase_N"/>
</dbReference>
<dbReference type="OrthoDB" id="179913at2"/>
<dbReference type="PANTHER" id="PTHR22604">
    <property type="entry name" value="OXIDOREDUCTASES"/>
    <property type="match status" value="1"/>
</dbReference>
<dbReference type="EMBL" id="GG657754">
    <property type="protein sequence ID" value="EFL21936.1"/>
    <property type="molecule type" value="Genomic_DNA"/>
</dbReference>
<sequence>MDKPSGSAPLRVGVLGASSIARRRTLPALRECPDTTVAAIASRDRKKADDFAADFGCAAVQGYERLIEREDIDAVYVSLPNALHYPWVRELLTHGKHVLAEKPLTTTPQDTAELVRLAAERRLVLRENIAFVHHGLHRRVAGMVADDRIGELRHVEASFCIPPLPPTDVRYRADLGGGALLDTGIYPVRLAQYFLGDELTVAGSALREGPEAGVDVAGSALLVATAGATAALTFGFEHSYGSTYTLWGSKARLTVDRAFTPPHTMSPVIRIDEQDHAEEIVLPAEHQFANSVASFADAVRRTQATGADPGHAAWAATTVRTAELLARISEAAVRVSGRPACSR</sequence>
<dbReference type="Pfam" id="PF22725">
    <property type="entry name" value="GFO_IDH_MocA_C3"/>
    <property type="match status" value="1"/>
</dbReference>